<gene>
    <name evidence="2" type="ORF">QQ008_00515</name>
</gene>
<evidence type="ECO:0000313" key="2">
    <source>
        <dbReference type="EMBL" id="MDN5199811.1"/>
    </source>
</evidence>
<feature type="transmembrane region" description="Helical" evidence="1">
    <location>
        <begin position="87"/>
        <end position="108"/>
    </location>
</feature>
<dbReference type="EMBL" id="JAUJEA010000001">
    <property type="protein sequence ID" value="MDN5199811.1"/>
    <property type="molecule type" value="Genomic_DNA"/>
</dbReference>
<proteinExistence type="predicted"/>
<dbReference type="InterPro" id="IPR009339">
    <property type="entry name" value="DUF998"/>
</dbReference>
<feature type="transmembrane region" description="Helical" evidence="1">
    <location>
        <begin position="12"/>
        <end position="32"/>
    </location>
</feature>
<name>A0ABT8KGG3_9BACT</name>
<sequence length="195" mass="21979">MNIDKTISKYNWIGVATFIFIIALAQVLTPVDYNWRDHTISQLASQGYDKKWIMQVGFILFGAILNIGIVLKLVTVPVKRGRMAAELLMMVYAGSIFMTGIFCEKPFIDGIEFSNLYAKIHSIFAMIAGIGFSVSILLFGLTAPTLKSRTIHLLFLAMVVGTSVIFGALDSNIGLIQRLLYFISFVWIVFFYNRW</sequence>
<evidence type="ECO:0000256" key="1">
    <source>
        <dbReference type="SAM" id="Phobius"/>
    </source>
</evidence>
<evidence type="ECO:0000313" key="3">
    <source>
        <dbReference type="Proteomes" id="UP001172082"/>
    </source>
</evidence>
<feature type="transmembrane region" description="Helical" evidence="1">
    <location>
        <begin position="120"/>
        <end position="139"/>
    </location>
</feature>
<feature type="transmembrane region" description="Helical" evidence="1">
    <location>
        <begin position="151"/>
        <end position="169"/>
    </location>
</feature>
<accession>A0ABT8KGG3</accession>
<dbReference type="RefSeq" id="WP_346749843.1">
    <property type="nucleotide sequence ID" value="NZ_JAUJEA010000001.1"/>
</dbReference>
<reference evidence="2" key="1">
    <citation type="submission" date="2023-06" db="EMBL/GenBank/DDBJ databases">
        <title>Genomic of Parafulvivirga corallium.</title>
        <authorList>
            <person name="Wang G."/>
        </authorList>
    </citation>
    <scope>NUCLEOTIDE SEQUENCE</scope>
    <source>
        <strain evidence="2">BMA10</strain>
    </source>
</reference>
<comment type="caution">
    <text evidence="2">The sequence shown here is derived from an EMBL/GenBank/DDBJ whole genome shotgun (WGS) entry which is preliminary data.</text>
</comment>
<feature type="transmembrane region" description="Helical" evidence="1">
    <location>
        <begin position="175"/>
        <end position="192"/>
    </location>
</feature>
<keyword evidence="1" id="KW-0812">Transmembrane</keyword>
<keyword evidence="1" id="KW-0472">Membrane</keyword>
<dbReference type="Pfam" id="PF06197">
    <property type="entry name" value="DUF998"/>
    <property type="match status" value="1"/>
</dbReference>
<dbReference type="Proteomes" id="UP001172082">
    <property type="component" value="Unassembled WGS sequence"/>
</dbReference>
<feature type="transmembrane region" description="Helical" evidence="1">
    <location>
        <begin position="52"/>
        <end position="75"/>
    </location>
</feature>
<keyword evidence="1" id="KW-1133">Transmembrane helix</keyword>
<protein>
    <submittedName>
        <fullName evidence="2">DUF998 domain-containing protein</fullName>
    </submittedName>
</protein>
<organism evidence="2 3">
    <name type="scientific">Splendidivirga corallicola</name>
    <dbReference type="NCBI Taxonomy" id="3051826"/>
    <lineage>
        <taxon>Bacteria</taxon>
        <taxon>Pseudomonadati</taxon>
        <taxon>Bacteroidota</taxon>
        <taxon>Cytophagia</taxon>
        <taxon>Cytophagales</taxon>
        <taxon>Splendidivirgaceae</taxon>
        <taxon>Splendidivirga</taxon>
    </lineage>
</organism>
<keyword evidence="3" id="KW-1185">Reference proteome</keyword>